<comment type="caution">
    <text evidence="7">The sequence shown here is derived from an EMBL/GenBank/DDBJ whole genome shotgun (WGS) entry which is preliminary data.</text>
</comment>
<feature type="domain" description="Chaplin" evidence="6">
    <location>
        <begin position="146"/>
        <end position="186"/>
    </location>
</feature>
<evidence type="ECO:0000256" key="2">
    <source>
        <dbReference type="ARBA" id="ARBA00022889"/>
    </source>
</evidence>
<keyword evidence="5" id="KW-0732">Signal</keyword>
<dbReference type="EMBL" id="JAIBOA010000012">
    <property type="protein sequence ID" value="MBW8484735.1"/>
    <property type="molecule type" value="Genomic_DNA"/>
</dbReference>
<keyword evidence="2" id="KW-0130">Cell adhesion</keyword>
<evidence type="ECO:0000259" key="6">
    <source>
        <dbReference type="PROSITE" id="PS51884"/>
    </source>
</evidence>
<reference evidence="7 8" key="1">
    <citation type="submission" date="2021-07" db="EMBL/GenBank/DDBJ databases">
        <title>Actinomadura sp. PM05-2 isolated from lichen.</title>
        <authorList>
            <person name="Somphong A."/>
            <person name="Phongsopitanun W."/>
            <person name="Tanasupawat S."/>
            <person name="Peongsungnone V."/>
        </authorList>
    </citation>
    <scope>NUCLEOTIDE SEQUENCE [LARGE SCALE GENOMIC DNA]</scope>
    <source>
        <strain evidence="7 8">PM05-2</strain>
    </source>
</reference>
<dbReference type="RefSeq" id="WP_220167959.1">
    <property type="nucleotide sequence ID" value="NZ_JAIBOA010000012.1"/>
</dbReference>
<feature type="signal peptide" evidence="5">
    <location>
        <begin position="1"/>
        <end position="32"/>
    </location>
</feature>
<name>A0ABS7FX36_9ACTN</name>
<gene>
    <name evidence="7" type="ORF">K1Y72_20290</name>
</gene>
<keyword evidence="1" id="KW-0964">Secreted</keyword>
<feature type="chain" id="PRO_5046779287" evidence="5">
    <location>
        <begin position="33"/>
        <end position="347"/>
    </location>
</feature>
<feature type="domain" description="Chaplin" evidence="6">
    <location>
        <begin position="200"/>
        <end position="240"/>
    </location>
</feature>
<accession>A0ABS7FX36</accession>
<protein>
    <submittedName>
        <fullName evidence="7">Chaplin</fullName>
    </submittedName>
</protein>
<evidence type="ECO:0000256" key="3">
    <source>
        <dbReference type="ARBA" id="ARBA00023087"/>
    </source>
</evidence>
<keyword evidence="3" id="KW-0034">Amyloid</keyword>
<proteinExistence type="predicted"/>
<dbReference type="Proteomes" id="UP000774570">
    <property type="component" value="Unassembled WGS sequence"/>
</dbReference>
<evidence type="ECO:0000256" key="4">
    <source>
        <dbReference type="SAM" id="MobiDB-lite"/>
    </source>
</evidence>
<evidence type="ECO:0000313" key="8">
    <source>
        <dbReference type="Proteomes" id="UP000774570"/>
    </source>
</evidence>
<evidence type="ECO:0000313" key="7">
    <source>
        <dbReference type="EMBL" id="MBW8484735.1"/>
    </source>
</evidence>
<dbReference type="PROSITE" id="PS51884">
    <property type="entry name" value="CHAPLIN"/>
    <property type="match status" value="4"/>
</dbReference>
<dbReference type="Pfam" id="PF03777">
    <property type="entry name" value="ChpA-C"/>
    <property type="match status" value="3"/>
</dbReference>
<evidence type="ECO:0000256" key="1">
    <source>
        <dbReference type="ARBA" id="ARBA00022512"/>
    </source>
</evidence>
<dbReference type="InterPro" id="IPR005528">
    <property type="entry name" value="ChpA-H"/>
</dbReference>
<feature type="region of interest" description="Disordered" evidence="4">
    <location>
        <begin position="312"/>
        <end position="347"/>
    </location>
</feature>
<feature type="domain" description="Chaplin" evidence="6">
    <location>
        <begin position="38"/>
        <end position="78"/>
    </location>
</feature>
<evidence type="ECO:0000256" key="5">
    <source>
        <dbReference type="SAM" id="SignalP"/>
    </source>
</evidence>
<sequence>MNNWAKHISRAALVAAGAVVIGSGLGSAGALADVTDGTGSVGGGNQLNVPVSVPANVSGNALSVLGTSKAHSVGGAHVTNVDQSGSMTTSGKGSVLGGNQLKAPISAPINLCGNAVAVAGLSKAHCHGSATVTNSGGGAEMKTSGKGSVLGGNQAQVPISIPVNVCGNSAAVLGVAKAHCAGGAHVLNENATGAQTSSGKGSVLGGNQAQVPISAPVNVCGNTAGVAGLAKAGCTGATTVSNVTEEALPSTKRSAVAGKLSGAKDRLVGKVMSKVRSSAPALPSTKRLAAVRDEDTTALQAAETVRGLLRSAGVPVPEDNGPDGPDVRPQLPIKGLPMNIGGTPVLP</sequence>
<keyword evidence="1" id="KW-0134">Cell wall</keyword>
<organism evidence="7 8">
    <name type="scientific">Actinomadura parmotrematis</name>
    <dbReference type="NCBI Taxonomy" id="2864039"/>
    <lineage>
        <taxon>Bacteria</taxon>
        <taxon>Bacillati</taxon>
        <taxon>Actinomycetota</taxon>
        <taxon>Actinomycetes</taxon>
        <taxon>Streptosporangiales</taxon>
        <taxon>Thermomonosporaceae</taxon>
        <taxon>Actinomadura</taxon>
    </lineage>
</organism>
<feature type="domain" description="Chaplin" evidence="6">
    <location>
        <begin position="92"/>
        <end position="132"/>
    </location>
</feature>
<keyword evidence="8" id="KW-1185">Reference proteome</keyword>